<dbReference type="InterPro" id="IPR042094">
    <property type="entry name" value="T2SS_GspF_sf"/>
</dbReference>
<evidence type="ECO:0000256" key="1">
    <source>
        <dbReference type="ARBA" id="ARBA00004651"/>
    </source>
</evidence>
<accession>A0A844XS76</accession>
<evidence type="ECO:0000256" key="6">
    <source>
        <dbReference type="SAM" id="Phobius"/>
    </source>
</evidence>
<evidence type="ECO:0000256" key="4">
    <source>
        <dbReference type="ARBA" id="ARBA00022989"/>
    </source>
</evidence>
<reference evidence="9 10" key="1">
    <citation type="submission" date="2019-12" db="EMBL/GenBank/DDBJ databases">
        <title>Genomic-based taxomic classification of the family Erythrobacteraceae.</title>
        <authorList>
            <person name="Xu L."/>
        </authorList>
    </citation>
    <scope>NUCLEOTIDE SEQUENCE [LARGE SCALE GENOMIC DNA]</scope>
    <source>
        <strain evidence="9 10">DSM 17792</strain>
    </source>
</reference>
<dbReference type="Proteomes" id="UP000448199">
    <property type="component" value="Unassembled WGS sequence"/>
</dbReference>
<protein>
    <submittedName>
        <fullName evidence="9">Secretion system protein</fullName>
    </submittedName>
</protein>
<dbReference type="Gene3D" id="1.20.81.30">
    <property type="entry name" value="Type II secretion system (T2SS), domain F"/>
    <property type="match status" value="1"/>
</dbReference>
<evidence type="ECO:0000313" key="10">
    <source>
        <dbReference type="Proteomes" id="UP000448199"/>
    </source>
</evidence>
<dbReference type="RefSeq" id="WP_160727800.1">
    <property type="nucleotide sequence ID" value="NZ_WTYC01000003.1"/>
</dbReference>
<feature type="transmembrane region" description="Helical" evidence="6">
    <location>
        <begin position="127"/>
        <end position="147"/>
    </location>
</feature>
<keyword evidence="3 6" id="KW-0812">Transmembrane</keyword>
<dbReference type="GO" id="GO:0005886">
    <property type="term" value="C:plasma membrane"/>
    <property type="evidence" value="ECO:0007669"/>
    <property type="project" value="UniProtKB-SubCell"/>
</dbReference>
<dbReference type="AlphaFoldDB" id="A0A844XS76"/>
<evidence type="ECO:0000256" key="2">
    <source>
        <dbReference type="ARBA" id="ARBA00022475"/>
    </source>
</evidence>
<dbReference type="InterPro" id="IPR045824">
    <property type="entry name" value="T2SS_TadB-like_N"/>
</dbReference>
<evidence type="ECO:0000256" key="5">
    <source>
        <dbReference type="ARBA" id="ARBA00023136"/>
    </source>
</evidence>
<feature type="transmembrane region" description="Helical" evidence="6">
    <location>
        <begin position="274"/>
        <end position="293"/>
    </location>
</feature>
<keyword evidence="4 6" id="KW-1133">Transmembrane helix</keyword>
<keyword evidence="5 6" id="KW-0472">Membrane</keyword>
<dbReference type="PANTHER" id="PTHR35007">
    <property type="entry name" value="INTEGRAL MEMBRANE PROTEIN-RELATED"/>
    <property type="match status" value="1"/>
</dbReference>
<keyword evidence="2" id="KW-1003">Cell membrane</keyword>
<dbReference type="Pfam" id="PF00482">
    <property type="entry name" value="T2SSF"/>
    <property type="match status" value="1"/>
</dbReference>
<evidence type="ECO:0000259" key="8">
    <source>
        <dbReference type="Pfam" id="PF19360"/>
    </source>
</evidence>
<evidence type="ECO:0000256" key="3">
    <source>
        <dbReference type="ARBA" id="ARBA00022692"/>
    </source>
</evidence>
<sequence>MAETIIRIVFLLAVFVAVFLIAQTLARSAAEKRTFSRAVNRRMTLIQSGADRDEVVSQLLKNSPHQHPHLPPIVRGIVENFQRAVFASAIPMGMGQLAMFMTIAGLVIFALVILVAAGFGVGIGFGVIQLAFLMALCLAFVMPYLVLQRIAASRRRKVEKQFPVALDIFVRALRSGHPVASAIELLTREMDDPIGTEFGIVADEITYGSDLVTALNAMAERWDLEDMKMFVVSLSVQSETGGNLAEILENLATVIRERASMFMKVRALSSEGRMTGWMLTVLPVFAFVTVFLANPQFYLNVIEDPIFIIGTITLSILYIIGVITIRKMIDIKV</sequence>
<feature type="domain" description="Type II secretion system protein GspF" evidence="7">
    <location>
        <begin position="166"/>
        <end position="290"/>
    </location>
</feature>
<evidence type="ECO:0000259" key="7">
    <source>
        <dbReference type="Pfam" id="PF00482"/>
    </source>
</evidence>
<comment type="subcellular location">
    <subcellularLocation>
        <location evidence="1">Cell membrane</location>
        <topology evidence="1">Multi-pass membrane protein</topology>
    </subcellularLocation>
</comment>
<dbReference type="InterPro" id="IPR018076">
    <property type="entry name" value="T2SS_GspF_dom"/>
</dbReference>
<organism evidence="9 10">
    <name type="scientific">Qipengyuania vulgaris</name>
    <dbReference type="NCBI Taxonomy" id="291985"/>
    <lineage>
        <taxon>Bacteria</taxon>
        <taxon>Pseudomonadati</taxon>
        <taxon>Pseudomonadota</taxon>
        <taxon>Alphaproteobacteria</taxon>
        <taxon>Sphingomonadales</taxon>
        <taxon>Erythrobacteraceae</taxon>
        <taxon>Qipengyuania</taxon>
    </lineage>
</organism>
<comment type="caution">
    <text evidence="9">The sequence shown here is derived from an EMBL/GenBank/DDBJ whole genome shotgun (WGS) entry which is preliminary data.</text>
</comment>
<dbReference type="PANTHER" id="PTHR35007:SF1">
    <property type="entry name" value="PILUS ASSEMBLY PROTEIN"/>
    <property type="match status" value="1"/>
</dbReference>
<dbReference type="Pfam" id="PF19360">
    <property type="entry name" value="TadB_TadC_N"/>
    <property type="match status" value="1"/>
</dbReference>
<feature type="transmembrane region" description="Helical" evidence="6">
    <location>
        <begin position="97"/>
        <end position="121"/>
    </location>
</feature>
<name>A0A844XS76_9SPHN</name>
<gene>
    <name evidence="9" type="ORF">GRI69_08350</name>
</gene>
<proteinExistence type="predicted"/>
<dbReference type="EMBL" id="WTYC01000003">
    <property type="protein sequence ID" value="MXO48264.1"/>
    <property type="molecule type" value="Genomic_DNA"/>
</dbReference>
<dbReference type="OrthoDB" id="9803381at2"/>
<feature type="transmembrane region" description="Helical" evidence="6">
    <location>
        <begin position="305"/>
        <end position="325"/>
    </location>
</feature>
<evidence type="ECO:0000313" key="9">
    <source>
        <dbReference type="EMBL" id="MXO48264.1"/>
    </source>
</evidence>
<feature type="domain" description="Type II secretion system protein TadB-like N-terminal" evidence="8">
    <location>
        <begin position="8"/>
        <end position="123"/>
    </location>
</feature>
<keyword evidence="10" id="KW-1185">Reference proteome</keyword>
<feature type="transmembrane region" description="Helical" evidence="6">
    <location>
        <begin position="6"/>
        <end position="26"/>
    </location>
</feature>